<dbReference type="AlphaFoldDB" id="A0A0S3T2X2"/>
<organism evidence="1 2">
    <name type="scientific">Vigna angularis var. angularis</name>
    <dbReference type="NCBI Taxonomy" id="157739"/>
    <lineage>
        <taxon>Eukaryota</taxon>
        <taxon>Viridiplantae</taxon>
        <taxon>Streptophyta</taxon>
        <taxon>Embryophyta</taxon>
        <taxon>Tracheophyta</taxon>
        <taxon>Spermatophyta</taxon>
        <taxon>Magnoliopsida</taxon>
        <taxon>eudicotyledons</taxon>
        <taxon>Gunneridae</taxon>
        <taxon>Pentapetalae</taxon>
        <taxon>rosids</taxon>
        <taxon>fabids</taxon>
        <taxon>Fabales</taxon>
        <taxon>Fabaceae</taxon>
        <taxon>Papilionoideae</taxon>
        <taxon>50 kb inversion clade</taxon>
        <taxon>NPAAA clade</taxon>
        <taxon>indigoferoid/millettioid clade</taxon>
        <taxon>Phaseoleae</taxon>
        <taxon>Vigna</taxon>
    </lineage>
</organism>
<name>A0A0S3T2X2_PHAAN</name>
<proteinExistence type="predicted"/>
<keyword evidence="2" id="KW-1185">Reference proteome</keyword>
<protein>
    <submittedName>
        <fullName evidence="1">Uncharacterized protein</fullName>
    </submittedName>
</protein>
<accession>A0A0S3T2X2</accession>
<dbReference type="Proteomes" id="UP000291084">
    <property type="component" value="Chromosome 10"/>
</dbReference>
<evidence type="ECO:0000313" key="2">
    <source>
        <dbReference type="Proteomes" id="UP000291084"/>
    </source>
</evidence>
<sequence length="70" mass="7875">MTQMIQAVTPLFLPCSTLKCITNVGHKQNKSAYHIRMKCASPNQTMTPPFKLHHRSSSLQVTFTCTPTLQ</sequence>
<evidence type="ECO:0000313" key="1">
    <source>
        <dbReference type="EMBL" id="BAT99576.1"/>
    </source>
</evidence>
<dbReference type="EMBL" id="AP015043">
    <property type="protein sequence ID" value="BAT99576.1"/>
    <property type="molecule type" value="Genomic_DNA"/>
</dbReference>
<gene>
    <name evidence="1" type="primary">Vigan.10G103100</name>
    <name evidence="1" type="ORF">VIGAN_10103100</name>
</gene>
<reference evidence="1 2" key="1">
    <citation type="journal article" date="2015" name="Sci. Rep.">
        <title>The power of single molecule real-time sequencing technology in the de novo assembly of a eukaryotic genome.</title>
        <authorList>
            <person name="Sakai H."/>
            <person name="Naito K."/>
            <person name="Ogiso-Tanaka E."/>
            <person name="Takahashi Y."/>
            <person name="Iseki K."/>
            <person name="Muto C."/>
            <person name="Satou K."/>
            <person name="Teruya K."/>
            <person name="Shiroma A."/>
            <person name="Shimoji M."/>
            <person name="Hirano T."/>
            <person name="Itoh T."/>
            <person name="Kaga A."/>
            <person name="Tomooka N."/>
        </authorList>
    </citation>
    <scope>NUCLEOTIDE SEQUENCE [LARGE SCALE GENOMIC DNA]</scope>
    <source>
        <strain evidence="2">cv. Shumari</strain>
    </source>
</reference>